<evidence type="ECO:0000313" key="4">
    <source>
        <dbReference type="Proteomes" id="UP000297229"/>
    </source>
</evidence>
<name>A0A4Z1JSM7_9HELO</name>
<keyword evidence="4" id="KW-1185">Reference proteome</keyword>
<evidence type="ECO:0000256" key="2">
    <source>
        <dbReference type="SAM" id="MobiDB-lite"/>
    </source>
</evidence>
<evidence type="ECO:0000256" key="1">
    <source>
        <dbReference type="SAM" id="Coils"/>
    </source>
</evidence>
<gene>
    <name evidence="3" type="ORF">BELL_0145g00160</name>
</gene>
<accession>A0A4Z1JSM7</accession>
<reference evidence="3 4" key="1">
    <citation type="submission" date="2017-12" db="EMBL/GenBank/DDBJ databases">
        <title>Comparative genomics of Botrytis spp.</title>
        <authorList>
            <person name="Valero-Jimenez C.A."/>
            <person name="Tapia P."/>
            <person name="Veloso J."/>
            <person name="Silva-Moreno E."/>
            <person name="Staats M."/>
            <person name="Valdes J.H."/>
            <person name="Van Kan J.A.L."/>
        </authorList>
    </citation>
    <scope>NUCLEOTIDE SEQUENCE [LARGE SCALE GENOMIC DNA]</scope>
    <source>
        <strain evidence="3 4">Be9601</strain>
    </source>
</reference>
<organism evidence="3 4">
    <name type="scientific">Botrytis elliptica</name>
    <dbReference type="NCBI Taxonomy" id="278938"/>
    <lineage>
        <taxon>Eukaryota</taxon>
        <taxon>Fungi</taxon>
        <taxon>Dikarya</taxon>
        <taxon>Ascomycota</taxon>
        <taxon>Pezizomycotina</taxon>
        <taxon>Leotiomycetes</taxon>
        <taxon>Helotiales</taxon>
        <taxon>Sclerotiniaceae</taxon>
        <taxon>Botrytis</taxon>
    </lineage>
</organism>
<keyword evidence="1" id="KW-0175">Coiled coil</keyword>
<comment type="caution">
    <text evidence="3">The sequence shown here is derived from an EMBL/GenBank/DDBJ whole genome shotgun (WGS) entry which is preliminary data.</text>
</comment>
<sequence length="372" mass="44324">MEKEEKERKITEVEREVKRLHDVNNEESETHQMEKEEKERKITEVEREVKRLHAVNNEEKEMHQMENEEKERKIMETETELRRMEDVQAEAIRKITETERELRRMEGVQAEAIRKQAMQRILLNYGDYVADRCLSYKQSPQWDRQYSAKYWSEIHEIIEKEEEMKEKARSFLQKPPLTPMLGHLAMVALDLKIPVADIIWDIAAYTERNKICHTDIAIMVKQENWIRLARRTQIDYENVDALLPEEYKDWGPPLKSAIKRFQDKYFSELKIVRTLHITGGFEIRGYTLNTKANDARRAQEEAASEVALIRKKKADEQRQLRIEKKQARKELRASRDSERVSSTCTVLRHKDSALEMDQTFWGSDESLSRDLF</sequence>
<feature type="coiled-coil region" evidence="1">
    <location>
        <begin position="310"/>
        <end position="337"/>
    </location>
</feature>
<dbReference type="Proteomes" id="UP000297229">
    <property type="component" value="Unassembled WGS sequence"/>
</dbReference>
<dbReference type="EMBL" id="PQXM01000144">
    <property type="protein sequence ID" value="TGO76638.1"/>
    <property type="molecule type" value="Genomic_DNA"/>
</dbReference>
<protein>
    <submittedName>
        <fullName evidence="3">Uncharacterized protein</fullName>
    </submittedName>
</protein>
<proteinExistence type="predicted"/>
<dbReference type="AlphaFoldDB" id="A0A4Z1JSM7"/>
<evidence type="ECO:0000313" key="3">
    <source>
        <dbReference type="EMBL" id="TGO76638.1"/>
    </source>
</evidence>
<feature type="region of interest" description="Disordered" evidence="2">
    <location>
        <begin position="1"/>
        <end position="45"/>
    </location>
</feature>